<dbReference type="Proteomes" id="UP000199245">
    <property type="component" value="Unassembled WGS sequence"/>
</dbReference>
<protein>
    <submittedName>
        <fullName evidence="1">Uncharacterized protein</fullName>
    </submittedName>
</protein>
<accession>A0A1G6IIA7</accession>
<sequence>MGFLKRDNPDAPLNMTKAIVVAWFMIPEETWIAAAADWTAATSDLPDPSEHGFNNVMAGIIPIITWGPQQTDTYYDIDLVDPLCDHYYNDAFGNPTIYRSTPGYSIDELNDTPTQPSFIGIRAGGPNAGSLVVHLQSGDSPTGSNMDIRLTACTYTDPGTPGATQPESQIFTDATYAVASTKGYFGNSDQTGIGDDIPDGTQQPSIVSLSTGWHVAVISWDVTGGNAIHAVDNGLHLTMEQITDAYSMLWCALDDVNKSGENLPALWLGMYGTNTPVDPNAMQSSNCKAAAFSNFSDPDAGTLALSSPTIPSNPICIPGPASLNRDSGTIVPVYKIRMADLQIFTDRSIDTSDITKRRLFVTSTGRPADPAIAASALGKAPEVLLRGGGFITGTNLGTAGNFTPTGTITAYGTAPSL</sequence>
<gene>
    <name evidence="1" type="ORF">SAMN05216337_1001159</name>
</gene>
<dbReference type="EMBL" id="FMZW01000001">
    <property type="protein sequence ID" value="SDC06259.1"/>
    <property type="molecule type" value="Genomic_DNA"/>
</dbReference>
<evidence type="ECO:0000313" key="1">
    <source>
        <dbReference type="EMBL" id="SDC06259.1"/>
    </source>
</evidence>
<dbReference type="AlphaFoldDB" id="A0A1G6IIA7"/>
<proteinExistence type="predicted"/>
<reference evidence="1 2" key="1">
    <citation type="submission" date="2016-10" db="EMBL/GenBank/DDBJ databases">
        <authorList>
            <person name="de Groot N.N."/>
        </authorList>
    </citation>
    <scope>NUCLEOTIDE SEQUENCE [LARGE SCALE GENOMIC DNA]</scope>
    <source>
        <strain evidence="1 2">R5</strain>
    </source>
</reference>
<name>A0A1G6IIA7_9BRAD</name>
<organism evidence="1 2">
    <name type="scientific">Bradyrhizobium brasilense</name>
    <dbReference type="NCBI Taxonomy" id="1419277"/>
    <lineage>
        <taxon>Bacteria</taxon>
        <taxon>Pseudomonadati</taxon>
        <taxon>Pseudomonadota</taxon>
        <taxon>Alphaproteobacteria</taxon>
        <taxon>Hyphomicrobiales</taxon>
        <taxon>Nitrobacteraceae</taxon>
        <taxon>Bradyrhizobium</taxon>
    </lineage>
</organism>
<evidence type="ECO:0000313" key="2">
    <source>
        <dbReference type="Proteomes" id="UP000199245"/>
    </source>
</evidence>